<feature type="region of interest" description="Disordered" evidence="1">
    <location>
        <begin position="66"/>
        <end position="197"/>
    </location>
</feature>
<dbReference type="SUPFAM" id="SSF48350">
    <property type="entry name" value="GTPase activation domain, GAP"/>
    <property type="match status" value="1"/>
</dbReference>
<feature type="region of interest" description="Disordered" evidence="1">
    <location>
        <begin position="245"/>
        <end position="310"/>
    </location>
</feature>
<evidence type="ECO:0000256" key="1">
    <source>
        <dbReference type="SAM" id="MobiDB-lite"/>
    </source>
</evidence>
<name>A0A9W9FE99_9EURO</name>
<accession>A0A9W9FE99</accession>
<gene>
    <name evidence="2" type="ORF">N7532_005608</name>
</gene>
<comment type="caution">
    <text evidence="2">The sequence shown here is derived from an EMBL/GenBank/DDBJ whole genome shotgun (WGS) entry which is preliminary data.</text>
</comment>
<dbReference type="GeneID" id="81357081"/>
<protein>
    <recommendedName>
        <fullName evidence="4">Rho-GAP domain-containing protein</fullName>
    </recommendedName>
</protein>
<evidence type="ECO:0008006" key="4">
    <source>
        <dbReference type="Google" id="ProtNLM"/>
    </source>
</evidence>
<keyword evidence="3" id="KW-1185">Reference proteome</keyword>
<feature type="compositionally biased region" description="Low complexity" evidence="1">
    <location>
        <begin position="21"/>
        <end position="37"/>
    </location>
</feature>
<feature type="compositionally biased region" description="Polar residues" evidence="1">
    <location>
        <begin position="169"/>
        <end position="193"/>
    </location>
</feature>
<reference evidence="2" key="1">
    <citation type="submission" date="2022-11" db="EMBL/GenBank/DDBJ databases">
        <authorList>
            <person name="Petersen C."/>
        </authorList>
    </citation>
    <scope>NUCLEOTIDE SEQUENCE</scope>
    <source>
        <strain evidence="2">IBT 30761</strain>
    </source>
</reference>
<feature type="compositionally biased region" description="Basic residues" evidence="1">
    <location>
        <begin position="248"/>
        <end position="259"/>
    </location>
</feature>
<dbReference type="InterPro" id="IPR008936">
    <property type="entry name" value="Rho_GTPase_activation_prot"/>
</dbReference>
<dbReference type="Gene3D" id="1.10.555.10">
    <property type="entry name" value="Rho GTPase activation protein"/>
    <property type="match status" value="1"/>
</dbReference>
<sequence length="669" mass="73167">MPPSLRNIFRPSKSADPPPRSRNTLSRLRRTGSLTPLNQPDDVVSELPEAVNLSKAASVTEARAITEEIQSDNDSTQHGEHTGPGSRSAASSVSRPNRSKRFKEIMARFRRSKSHEPTDGSEEAQDTESPAPSELQVTGKEVGAEVTTTTDLAQRDPPLSHNPSPAEPTGNQQRNVSAQTAESHNSKETSLTTIRHPPMDIELPADWFATVLAQCSSETRHFAEASDPFSDSKTAEVSIAQVACASSKHSHSSRSSKGKRPAESVQENDAFEIAPPRSSKVPSARSSRQVSGHRTPSAATTGSVSSTRLDPNKAVEGFNYLAGQLNLPLSITAEETSNFESEETRGRATDVESNSRRRLRLTRRVRPVQSNLDLDTSSSFQTPVSKLRRTKTFANLTRRPSPMSTLKGKSLEHIARLGGHSYLVWGSGILPAPLQLPACIVAMAVYLRKYGANVNGLFVEPGDVKEVHRLYDYFASQVLDAEKEASHISMTLRTIAMPQWEGEADNAHTLSVGWTLRVILTGLPFGILGSPRLYRILKDIYLAALPNTQRVQLITLAIIALTSEMERALICAIFGLLTSLLQQMDEPALPEEPDPGTALRTVASLDKSGGFARVFGPMLLGVSRQDRGLADMTDEEREVADERVAQLLIDNWRSVNRQLRGWATVVKLE</sequence>
<evidence type="ECO:0000313" key="2">
    <source>
        <dbReference type="EMBL" id="KAJ5098607.1"/>
    </source>
</evidence>
<dbReference type="AlphaFoldDB" id="A0A9W9FE99"/>
<dbReference type="OrthoDB" id="9994905at2759"/>
<reference evidence="2" key="2">
    <citation type="journal article" date="2023" name="IMA Fungus">
        <title>Comparative genomic study of the Penicillium genus elucidates a diverse pangenome and 15 lateral gene transfer events.</title>
        <authorList>
            <person name="Petersen C."/>
            <person name="Sorensen T."/>
            <person name="Nielsen M.R."/>
            <person name="Sondergaard T.E."/>
            <person name="Sorensen J.L."/>
            <person name="Fitzpatrick D.A."/>
            <person name="Frisvad J.C."/>
            <person name="Nielsen K.L."/>
        </authorList>
    </citation>
    <scope>NUCLEOTIDE SEQUENCE</scope>
    <source>
        <strain evidence="2">IBT 30761</strain>
    </source>
</reference>
<proteinExistence type="predicted"/>
<organism evidence="2 3">
    <name type="scientific">Penicillium argentinense</name>
    <dbReference type="NCBI Taxonomy" id="1131581"/>
    <lineage>
        <taxon>Eukaryota</taxon>
        <taxon>Fungi</taxon>
        <taxon>Dikarya</taxon>
        <taxon>Ascomycota</taxon>
        <taxon>Pezizomycotina</taxon>
        <taxon>Eurotiomycetes</taxon>
        <taxon>Eurotiomycetidae</taxon>
        <taxon>Eurotiales</taxon>
        <taxon>Aspergillaceae</taxon>
        <taxon>Penicillium</taxon>
    </lineage>
</organism>
<feature type="compositionally biased region" description="Polar residues" evidence="1">
    <location>
        <begin position="280"/>
        <end position="309"/>
    </location>
</feature>
<dbReference type="RefSeq" id="XP_056474261.1">
    <property type="nucleotide sequence ID" value="XM_056618102.1"/>
</dbReference>
<dbReference type="EMBL" id="JAPQKI010000005">
    <property type="protein sequence ID" value="KAJ5098607.1"/>
    <property type="molecule type" value="Genomic_DNA"/>
</dbReference>
<evidence type="ECO:0000313" key="3">
    <source>
        <dbReference type="Proteomes" id="UP001149074"/>
    </source>
</evidence>
<dbReference type="Proteomes" id="UP001149074">
    <property type="component" value="Unassembled WGS sequence"/>
</dbReference>
<feature type="region of interest" description="Disordered" evidence="1">
    <location>
        <begin position="1"/>
        <end position="43"/>
    </location>
</feature>